<sequence length="371" mass="41691">MDPEKGQTTRSTVLNCKQISINTTIKISQYTSHMLPKMKPSLVSILSFSLLIFVSTSLSERCNPNDKKALLEIKKALGNPRDLITWDPKTDCCDEWAQSTLSCDDNTNRVTSLSLIRIQDAGYLSPTIGDLSYLQHLDITKMYNLSGPIPLTIAKLTNLAFLRITQTNISGPIPEFLGTKLQSLTHIDLSDNNLVGTIPPSPSQLSNLSYLRLDRNNLTGTIPESFGKLAPKLEFLYLGRNKLSGVVPRSFTGWSFETLDLSANKLEGDISFLFGEDSNTFQLYLSRNKFEFDFSKLKFGEKLVSLKLNHNNIYGDFPAGFASRPWQEFNVSYNNLCGRIPQGGYMIRFDMYSYIHNKCLCDYPLPPCKSS</sequence>
<gene>
    <name evidence="9" type="ORF">T459_17948</name>
</gene>
<dbReference type="OrthoDB" id="676979at2759"/>
<dbReference type="InterPro" id="IPR032675">
    <property type="entry name" value="LRR_dom_sf"/>
</dbReference>
<dbReference type="GO" id="GO:0016020">
    <property type="term" value="C:membrane"/>
    <property type="evidence" value="ECO:0007669"/>
    <property type="project" value="UniProtKB-SubCell"/>
</dbReference>
<reference evidence="9 10" key="2">
    <citation type="journal article" date="2017" name="Genome Biol.">
        <title>New reference genome sequences of hot pepper reveal the massive evolution of plant disease-resistance genes by retroduplication.</title>
        <authorList>
            <person name="Kim S."/>
            <person name="Park J."/>
            <person name="Yeom S.I."/>
            <person name="Kim Y.M."/>
            <person name="Seo E."/>
            <person name="Kim K.T."/>
            <person name="Kim M.S."/>
            <person name="Lee J.M."/>
            <person name="Cheong K."/>
            <person name="Shin H.S."/>
            <person name="Kim S.B."/>
            <person name="Han K."/>
            <person name="Lee J."/>
            <person name="Park M."/>
            <person name="Lee H.A."/>
            <person name="Lee H.Y."/>
            <person name="Lee Y."/>
            <person name="Oh S."/>
            <person name="Lee J.H."/>
            <person name="Choi E."/>
            <person name="Choi E."/>
            <person name="Lee S.E."/>
            <person name="Jeon J."/>
            <person name="Kim H."/>
            <person name="Choi G."/>
            <person name="Song H."/>
            <person name="Lee J."/>
            <person name="Lee S.C."/>
            <person name="Kwon J.K."/>
            <person name="Lee H.Y."/>
            <person name="Koo N."/>
            <person name="Hong Y."/>
            <person name="Kim R.W."/>
            <person name="Kang W.H."/>
            <person name="Huh J.H."/>
            <person name="Kang B.C."/>
            <person name="Yang T.J."/>
            <person name="Lee Y.H."/>
            <person name="Bennetzen J.L."/>
            <person name="Choi D."/>
        </authorList>
    </citation>
    <scope>NUCLEOTIDE SEQUENCE [LARGE SCALE GENOMIC DNA]</scope>
    <source>
        <strain evidence="10">cv. CM334</strain>
    </source>
</reference>
<evidence type="ECO:0000256" key="3">
    <source>
        <dbReference type="ARBA" id="ARBA00022614"/>
    </source>
</evidence>
<evidence type="ECO:0000256" key="1">
    <source>
        <dbReference type="ARBA" id="ARBA00004196"/>
    </source>
</evidence>
<dbReference type="OMA" id="GGYMIRF"/>
<dbReference type="Pfam" id="PF00560">
    <property type="entry name" value="LRR_1"/>
    <property type="match status" value="1"/>
</dbReference>
<name>A0A2G2ZD22_CAPAN</name>
<evidence type="ECO:0000313" key="10">
    <source>
        <dbReference type="Proteomes" id="UP000222542"/>
    </source>
</evidence>
<accession>A0A2G2ZD22</accession>
<feature type="domain" description="Leucine-rich repeat-containing N-terminal plant-type" evidence="8">
    <location>
        <begin position="64"/>
        <end position="96"/>
    </location>
</feature>
<dbReference type="InterPro" id="IPR051848">
    <property type="entry name" value="PGIP"/>
</dbReference>
<keyword evidence="5" id="KW-0677">Repeat</keyword>
<evidence type="ECO:0000256" key="6">
    <source>
        <dbReference type="ARBA" id="ARBA00023136"/>
    </source>
</evidence>
<comment type="similarity">
    <text evidence="7">Belongs to the polygalacturonase-inhibiting protein family.</text>
</comment>
<dbReference type="FunFam" id="3.80.10.10:FF:000400">
    <property type="entry name" value="Nuclear pore complex protein NUP107"/>
    <property type="match status" value="1"/>
</dbReference>
<dbReference type="GO" id="GO:0050832">
    <property type="term" value="P:defense response to fungus"/>
    <property type="evidence" value="ECO:0007669"/>
    <property type="project" value="UniProtKB-ARBA"/>
</dbReference>
<dbReference type="Gene3D" id="3.80.10.10">
    <property type="entry name" value="Ribonuclease Inhibitor"/>
    <property type="match status" value="1"/>
</dbReference>
<dbReference type="InterPro" id="IPR001611">
    <property type="entry name" value="Leu-rich_rpt"/>
</dbReference>
<dbReference type="Gramene" id="PHT79896">
    <property type="protein sequence ID" value="PHT79896"/>
    <property type="gene ID" value="T459_17948"/>
</dbReference>
<evidence type="ECO:0000313" key="9">
    <source>
        <dbReference type="EMBL" id="PHT79896.1"/>
    </source>
</evidence>
<comment type="caution">
    <text evidence="9">The sequence shown here is derived from an EMBL/GenBank/DDBJ whole genome shotgun (WGS) entry which is preliminary data.</text>
</comment>
<dbReference type="EMBL" id="AYRZ02000006">
    <property type="protein sequence ID" value="PHT79896.1"/>
    <property type="molecule type" value="Genomic_DNA"/>
</dbReference>
<keyword evidence="10" id="KW-1185">Reference proteome</keyword>
<keyword evidence="4" id="KW-0732">Signal</keyword>
<evidence type="ECO:0000256" key="4">
    <source>
        <dbReference type="ARBA" id="ARBA00022729"/>
    </source>
</evidence>
<keyword evidence="3" id="KW-0433">Leucine-rich repeat</keyword>
<reference evidence="9 10" key="1">
    <citation type="journal article" date="2014" name="Nat. Genet.">
        <title>Genome sequence of the hot pepper provides insights into the evolution of pungency in Capsicum species.</title>
        <authorList>
            <person name="Kim S."/>
            <person name="Park M."/>
            <person name="Yeom S.I."/>
            <person name="Kim Y.M."/>
            <person name="Lee J.M."/>
            <person name="Lee H.A."/>
            <person name="Seo E."/>
            <person name="Choi J."/>
            <person name="Cheong K."/>
            <person name="Kim K.T."/>
            <person name="Jung K."/>
            <person name="Lee G.W."/>
            <person name="Oh S.K."/>
            <person name="Bae C."/>
            <person name="Kim S.B."/>
            <person name="Lee H.Y."/>
            <person name="Kim S.Y."/>
            <person name="Kim M.S."/>
            <person name="Kang B.C."/>
            <person name="Jo Y.D."/>
            <person name="Yang H.B."/>
            <person name="Jeong H.J."/>
            <person name="Kang W.H."/>
            <person name="Kwon J.K."/>
            <person name="Shin C."/>
            <person name="Lim J.Y."/>
            <person name="Park J.H."/>
            <person name="Huh J.H."/>
            <person name="Kim J.S."/>
            <person name="Kim B.D."/>
            <person name="Cohen O."/>
            <person name="Paran I."/>
            <person name="Suh M.C."/>
            <person name="Lee S.B."/>
            <person name="Kim Y.K."/>
            <person name="Shin Y."/>
            <person name="Noh S.J."/>
            <person name="Park J."/>
            <person name="Seo Y.S."/>
            <person name="Kwon S.Y."/>
            <person name="Kim H.A."/>
            <person name="Park J.M."/>
            <person name="Kim H.J."/>
            <person name="Choi S.B."/>
            <person name="Bosland P.W."/>
            <person name="Reeves G."/>
            <person name="Jo S.H."/>
            <person name="Lee B.W."/>
            <person name="Cho H.T."/>
            <person name="Choi H.S."/>
            <person name="Lee M.S."/>
            <person name="Yu Y."/>
            <person name="Do Choi Y."/>
            <person name="Park B.S."/>
            <person name="van Deynze A."/>
            <person name="Ashrafi H."/>
            <person name="Hill T."/>
            <person name="Kim W.T."/>
            <person name="Pai H.S."/>
            <person name="Ahn H.K."/>
            <person name="Yeam I."/>
            <person name="Giovannoni J.J."/>
            <person name="Rose J.K."/>
            <person name="Sorensen I."/>
            <person name="Lee S.J."/>
            <person name="Kim R.W."/>
            <person name="Choi I.Y."/>
            <person name="Choi B.S."/>
            <person name="Lim J.S."/>
            <person name="Lee Y.H."/>
            <person name="Choi D."/>
        </authorList>
    </citation>
    <scope>NUCLEOTIDE SEQUENCE [LARGE SCALE GENOMIC DNA]</scope>
    <source>
        <strain evidence="10">cv. CM334</strain>
    </source>
</reference>
<dbReference type="InterPro" id="IPR013210">
    <property type="entry name" value="LRR_N_plant-typ"/>
</dbReference>
<dbReference type="Proteomes" id="UP000222542">
    <property type="component" value="Unassembled WGS sequence"/>
</dbReference>
<dbReference type="PANTHER" id="PTHR48059:SF14">
    <property type="entry name" value="POLYGALACTURONASE INHIBITOR-LIKE"/>
    <property type="match status" value="1"/>
</dbReference>
<protein>
    <submittedName>
        <fullName evidence="9">Polygalacturonase inhibitor</fullName>
    </submittedName>
</protein>
<organism evidence="9 10">
    <name type="scientific">Capsicum annuum</name>
    <name type="common">Capsicum pepper</name>
    <dbReference type="NCBI Taxonomy" id="4072"/>
    <lineage>
        <taxon>Eukaryota</taxon>
        <taxon>Viridiplantae</taxon>
        <taxon>Streptophyta</taxon>
        <taxon>Embryophyta</taxon>
        <taxon>Tracheophyta</taxon>
        <taxon>Spermatophyta</taxon>
        <taxon>Magnoliopsida</taxon>
        <taxon>eudicotyledons</taxon>
        <taxon>Gunneridae</taxon>
        <taxon>Pentapetalae</taxon>
        <taxon>asterids</taxon>
        <taxon>lamiids</taxon>
        <taxon>Solanales</taxon>
        <taxon>Solanaceae</taxon>
        <taxon>Solanoideae</taxon>
        <taxon>Capsiceae</taxon>
        <taxon>Capsicum</taxon>
    </lineage>
</organism>
<dbReference type="SMR" id="A0A2G2ZD22"/>
<dbReference type="SUPFAM" id="SSF52058">
    <property type="entry name" value="L domain-like"/>
    <property type="match status" value="1"/>
</dbReference>
<dbReference type="PANTHER" id="PTHR48059">
    <property type="entry name" value="POLYGALACTURONASE INHIBITOR 1"/>
    <property type="match status" value="1"/>
</dbReference>
<proteinExistence type="inferred from homology"/>
<dbReference type="Pfam" id="PF08263">
    <property type="entry name" value="LRRNT_2"/>
    <property type="match status" value="1"/>
</dbReference>
<keyword evidence="6" id="KW-0472">Membrane</keyword>
<comment type="subcellular location">
    <subcellularLocation>
        <location evidence="1">Cell envelope</location>
    </subcellularLocation>
    <subcellularLocation>
        <location evidence="2">Membrane</location>
    </subcellularLocation>
</comment>
<evidence type="ECO:0000256" key="7">
    <source>
        <dbReference type="ARBA" id="ARBA00038043"/>
    </source>
</evidence>
<dbReference type="Pfam" id="PF13855">
    <property type="entry name" value="LRR_8"/>
    <property type="match status" value="1"/>
</dbReference>
<evidence type="ECO:0000259" key="8">
    <source>
        <dbReference type="Pfam" id="PF08263"/>
    </source>
</evidence>
<evidence type="ECO:0000256" key="2">
    <source>
        <dbReference type="ARBA" id="ARBA00004370"/>
    </source>
</evidence>
<dbReference type="AlphaFoldDB" id="A0A2G2ZD22"/>
<evidence type="ECO:0000256" key="5">
    <source>
        <dbReference type="ARBA" id="ARBA00022737"/>
    </source>
</evidence>
<dbReference type="STRING" id="4072.A0A2G2ZD22"/>